<dbReference type="SUPFAM" id="SSF48264">
    <property type="entry name" value="Cytochrome P450"/>
    <property type="match status" value="1"/>
</dbReference>
<dbReference type="PANTHER" id="PTHR46696:SF4">
    <property type="entry name" value="BIOTIN BIOSYNTHESIS CYTOCHROME P450"/>
    <property type="match status" value="1"/>
</dbReference>
<dbReference type="GO" id="GO:0006707">
    <property type="term" value="P:cholesterol catabolic process"/>
    <property type="evidence" value="ECO:0007669"/>
    <property type="project" value="TreeGrafter"/>
</dbReference>
<dbReference type="STRING" id="69222.BG55_18395"/>
<keyword evidence="2" id="KW-0479">Metal-binding</keyword>
<dbReference type="Gene3D" id="1.10.630.10">
    <property type="entry name" value="Cytochrome P450"/>
    <property type="match status" value="1"/>
</dbReference>
<accession>A0A014PU33</accession>
<dbReference type="PRINTS" id="PR00359">
    <property type="entry name" value="BP450"/>
</dbReference>
<name>A0A014PU33_9GAMM</name>
<dbReference type="PROSITE" id="PS00086">
    <property type="entry name" value="CYTOCHROME_P450"/>
    <property type="match status" value="1"/>
</dbReference>
<dbReference type="GO" id="GO:0036199">
    <property type="term" value="F:cholest-4-en-3-one 26-monooxygenase activity"/>
    <property type="evidence" value="ECO:0007669"/>
    <property type="project" value="TreeGrafter"/>
</dbReference>
<comment type="caution">
    <text evidence="3">The sequence shown here is derived from an EMBL/GenBank/DDBJ whole genome shotgun (WGS) entry which is preliminary data.</text>
</comment>
<keyword evidence="2" id="KW-0503">Monooxygenase</keyword>
<evidence type="ECO:0000313" key="4">
    <source>
        <dbReference type="Proteomes" id="UP000019918"/>
    </source>
</evidence>
<keyword evidence="2" id="KW-0560">Oxidoreductase</keyword>
<keyword evidence="2" id="KW-0408">Iron</keyword>
<keyword evidence="4" id="KW-1185">Reference proteome</keyword>
<reference evidence="3 4" key="1">
    <citation type="submission" date="2014-02" db="EMBL/GenBank/DDBJ databases">
        <title>Draft genome of Erwinia mallotivora strain BT-MARDI, a papaya dieback pathogen.</title>
        <authorList>
            <person name="Redzuan R."/>
            <person name="Abu Bakar N."/>
            <person name="Badrun R."/>
            <person name="Mohd Raih M.F."/>
            <person name="Rozano L."/>
            <person name="Mat Amin N."/>
        </authorList>
    </citation>
    <scope>NUCLEOTIDE SEQUENCE [LARGE SCALE GENOMIC DNA]</scope>
    <source>
        <strain evidence="3 4">BT-MARDI</strain>
    </source>
</reference>
<sequence length="408" mass="45889">MSKSQSLKNFIDDIDMSSPDFYLNTNIHDVWKKLRQECPLVWHPALKNTPGFWVVTSYQLAVSVYKNSEVFSSSSGNIMETLLSGGDSAGGKMLPVSDGERHKILRKAISSYFSVSKLAKIKSEIKINVINLIKDSLNGSSFDFAEKISNIIPIMTICQIIGVPDKDRPLLYEMACKCISSEKKVFNKHESVTARNELLMYFLRLYKSRLMDTGSNKDDLLSHLIGLCDGELRMTQTELIYNCYSLLLGGDETTRLTLTGLVKLFCDYPQIWQELKEGSVSPVHACNEILRWTSVARHAGRTAMTDYELAGKTIERGDLVFIFNSSANFDETIFILPEIPDLNRTPNKHLSFGYGNHFCLGANLARFEIESLMEALRLLISEITLVSIPQPVYSTFLSGYNSLPVKLS</sequence>
<comment type="similarity">
    <text evidence="1 2">Belongs to the cytochrome P450 family.</text>
</comment>
<dbReference type="RefSeq" id="WP_034940009.1">
    <property type="nucleotide sequence ID" value="NZ_JFHN01000063.1"/>
</dbReference>
<dbReference type="GO" id="GO:0005506">
    <property type="term" value="F:iron ion binding"/>
    <property type="evidence" value="ECO:0007669"/>
    <property type="project" value="InterPro"/>
</dbReference>
<dbReference type="InterPro" id="IPR002397">
    <property type="entry name" value="Cyt_P450_B"/>
</dbReference>
<protein>
    <submittedName>
        <fullName evidence="3">Cytochrome P450</fullName>
    </submittedName>
</protein>
<dbReference type="Proteomes" id="UP000019918">
    <property type="component" value="Unassembled WGS sequence"/>
</dbReference>
<evidence type="ECO:0000256" key="2">
    <source>
        <dbReference type="RuleBase" id="RU000461"/>
    </source>
</evidence>
<dbReference type="PATRIC" id="fig|69222.5.peg.3749"/>
<dbReference type="InterPro" id="IPR001128">
    <property type="entry name" value="Cyt_P450"/>
</dbReference>
<dbReference type="Pfam" id="PF00067">
    <property type="entry name" value="p450"/>
    <property type="match status" value="1"/>
</dbReference>
<organism evidence="3 4">
    <name type="scientific">Erwinia mallotivora</name>
    <dbReference type="NCBI Taxonomy" id="69222"/>
    <lineage>
        <taxon>Bacteria</taxon>
        <taxon>Pseudomonadati</taxon>
        <taxon>Pseudomonadota</taxon>
        <taxon>Gammaproteobacteria</taxon>
        <taxon>Enterobacterales</taxon>
        <taxon>Erwiniaceae</taxon>
        <taxon>Erwinia</taxon>
    </lineage>
</organism>
<dbReference type="EMBL" id="JFHN01000063">
    <property type="protein sequence ID" value="EXU74347.1"/>
    <property type="molecule type" value="Genomic_DNA"/>
</dbReference>
<evidence type="ECO:0000313" key="3">
    <source>
        <dbReference type="EMBL" id="EXU74347.1"/>
    </source>
</evidence>
<proteinExistence type="inferred from homology"/>
<gene>
    <name evidence="3" type="ORF">BG55_18395</name>
</gene>
<dbReference type="InterPro" id="IPR017972">
    <property type="entry name" value="Cyt_P450_CS"/>
</dbReference>
<dbReference type="GO" id="GO:0008395">
    <property type="term" value="F:steroid hydroxylase activity"/>
    <property type="evidence" value="ECO:0007669"/>
    <property type="project" value="TreeGrafter"/>
</dbReference>
<dbReference type="OrthoDB" id="9801155at2"/>
<dbReference type="InterPro" id="IPR036396">
    <property type="entry name" value="Cyt_P450_sf"/>
</dbReference>
<evidence type="ECO:0000256" key="1">
    <source>
        <dbReference type="ARBA" id="ARBA00010617"/>
    </source>
</evidence>
<keyword evidence="2" id="KW-0349">Heme</keyword>
<dbReference type="PANTHER" id="PTHR46696">
    <property type="entry name" value="P450, PUTATIVE (EUROFUNG)-RELATED"/>
    <property type="match status" value="1"/>
</dbReference>
<dbReference type="AlphaFoldDB" id="A0A014PU33"/>
<dbReference type="GO" id="GO:0020037">
    <property type="term" value="F:heme binding"/>
    <property type="evidence" value="ECO:0007669"/>
    <property type="project" value="InterPro"/>
</dbReference>